<evidence type="ECO:0000313" key="3">
    <source>
        <dbReference type="Proteomes" id="UP001620295"/>
    </source>
</evidence>
<dbReference type="EC" id="1.1.1.30" evidence="2"/>
<dbReference type="PRINTS" id="PR00081">
    <property type="entry name" value="GDHRDH"/>
</dbReference>
<dbReference type="InterPro" id="IPR050259">
    <property type="entry name" value="SDR"/>
</dbReference>
<dbReference type="EMBL" id="JBJDQH010000037">
    <property type="protein sequence ID" value="MFK4273005.1"/>
    <property type="molecule type" value="Genomic_DNA"/>
</dbReference>
<reference evidence="2 3" key="1">
    <citation type="submission" date="2024-11" db="EMBL/GenBank/DDBJ databases">
        <title>The Natural Products Discovery Center: Release of the First 8490 Sequenced Strains for Exploring Actinobacteria Biosynthetic Diversity.</title>
        <authorList>
            <person name="Kalkreuter E."/>
            <person name="Kautsar S.A."/>
            <person name="Yang D."/>
            <person name="Bader C.D."/>
            <person name="Teijaro C.N."/>
            <person name="Fluegel L."/>
            <person name="Davis C.M."/>
            <person name="Simpson J.R."/>
            <person name="Lauterbach L."/>
            <person name="Steele A.D."/>
            <person name="Gui C."/>
            <person name="Meng S."/>
            <person name="Li G."/>
            <person name="Viehrig K."/>
            <person name="Ye F."/>
            <person name="Su P."/>
            <person name="Kiefer A.F."/>
            <person name="Nichols A."/>
            <person name="Cepeda A.J."/>
            <person name="Yan W."/>
            <person name="Fan B."/>
            <person name="Jiang Y."/>
            <person name="Adhikari A."/>
            <person name="Zheng C.-J."/>
            <person name="Schuster L."/>
            <person name="Cowan T.M."/>
            <person name="Smanski M.J."/>
            <person name="Chevrette M.G."/>
            <person name="De Carvalho L.P.S."/>
            <person name="Shen B."/>
        </authorList>
    </citation>
    <scope>NUCLEOTIDE SEQUENCE [LARGE SCALE GENOMIC DNA]</scope>
    <source>
        <strain evidence="2 3">NPDC020863</strain>
    </source>
</reference>
<dbReference type="PRINTS" id="PR00080">
    <property type="entry name" value="SDRFAMILY"/>
</dbReference>
<dbReference type="RefSeq" id="WP_404749097.1">
    <property type="nucleotide sequence ID" value="NZ_JBJDQH010000037.1"/>
</dbReference>
<sequence>MSASTTPGPAAGAALGLGGRTAFGGRTALDGRTALVTGAAGGIGRACTLRLAAAGATVLAVDQDEKGLAELAALAARTEVAPGLPGRVEARALDLTDLDAAERAAEGVDILVNNAGLQLVRPIEDFPPEVFSRVLTVMLEAPFRLLRGALPHMYAQGWGRIVNISSVHGLRASAYKSAYVAAKHGLEGLSKVAALEGAPHGVTSNCVNPGYVRTPLVERQIADQAAAHGIPPERVISEIMLADTAVKRLIEPEEVAEAVAYLCGPHTSFITGASLAMDGGWTAH</sequence>
<name>A0ABW8M4B4_9ACTN</name>
<dbReference type="InterPro" id="IPR002347">
    <property type="entry name" value="SDR_fam"/>
</dbReference>
<keyword evidence="3" id="KW-1185">Reference proteome</keyword>
<accession>A0ABW8M4B4</accession>
<dbReference type="Pfam" id="PF13561">
    <property type="entry name" value="adh_short_C2"/>
    <property type="match status" value="1"/>
</dbReference>
<dbReference type="Gene3D" id="3.40.50.720">
    <property type="entry name" value="NAD(P)-binding Rossmann-like Domain"/>
    <property type="match status" value="1"/>
</dbReference>
<dbReference type="PROSITE" id="PS00061">
    <property type="entry name" value="ADH_SHORT"/>
    <property type="match status" value="1"/>
</dbReference>
<dbReference type="PANTHER" id="PTHR42879">
    <property type="entry name" value="3-OXOACYL-(ACYL-CARRIER-PROTEIN) REDUCTASE"/>
    <property type="match status" value="1"/>
</dbReference>
<evidence type="ECO:0000313" key="2">
    <source>
        <dbReference type="EMBL" id="MFK4273005.1"/>
    </source>
</evidence>
<dbReference type="GO" id="GO:0003858">
    <property type="term" value="F:3-hydroxybutyrate dehydrogenase activity"/>
    <property type="evidence" value="ECO:0007669"/>
    <property type="project" value="UniProtKB-EC"/>
</dbReference>
<dbReference type="NCBIfam" id="NF009093">
    <property type="entry name" value="PRK12429.1"/>
    <property type="match status" value="1"/>
</dbReference>
<keyword evidence="2" id="KW-0560">Oxidoreductase</keyword>
<dbReference type="InterPro" id="IPR036291">
    <property type="entry name" value="NAD(P)-bd_dom_sf"/>
</dbReference>
<dbReference type="InterPro" id="IPR011294">
    <property type="entry name" value="3-OHbutyrate_DH"/>
</dbReference>
<evidence type="ECO:0000256" key="1">
    <source>
        <dbReference type="ARBA" id="ARBA00006484"/>
    </source>
</evidence>
<dbReference type="NCBIfam" id="TIGR01963">
    <property type="entry name" value="PHB_DH"/>
    <property type="match status" value="1"/>
</dbReference>
<proteinExistence type="inferred from homology"/>
<comment type="caution">
    <text evidence="2">The sequence shown here is derived from an EMBL/GenBank/DDBJ whole genome shotgun (WGS) entry which is preliminary data.</text>
</comment>
<comment type="similarity">
    <text evidence="1">Belongs to the short-chain dehydrogenases/reductases (SDR) family.</text>
</comment>
<dbReference type="PANTHER" id="PTHR42879:SF2">
    <property type="entry name" value="3-OXOACYL-[ACYL-CARRIER-PROTEIN] REDUCTASE FABG"/>
    <property type="match status" value="1"/>
</dbReference>
<dbReference type="SUPFAM" id="SSF51735">
    <property type="entry name" value="NAD(P)-binding Rossmann-fold domains"/>
    <property type="match status" value="1"/>
</dbReference>
<gene>
    <name evidence="2" type="ORF">ACI2L5_50365</name>
</gene>
<dbReference type="Proteomes" id="UP001620295">
    <property type="component" value="Unassembled WGS sequence"/>
</dbReference>
<protein>
    <submittedName>
        <fullName evidence="2">3-hydroxybutyrate dehydrogenase</fullName>
        <ecNumber evidence="2">1.1.1.30</ecNumber>
    </submittedName>
</protein>
<dbReference type="InterPro" id="IPR020904">
    <property type="entry name" value="Sc_DH/Rdtase_CS"/>
</dbReference>
<organism evidence="2 3">
    <name type="scientific">Streptomyces milbemycinicus</name>
    <dbReference type="NCBI Taxonomy" id="476552"/>
    <lineage>
        <taxon>Bacteria</taxon>
        <taxon>Bacillati</taxon>
        <taxon>Actinomycetota</taxon>
        <taxon>Actinomycetes</taxon>
        <taxon>Kitasatosporales</taxon>
        <taxon>Streptomycetaceae</taxon>
        <taxon>Streptomyces</taxon>
    </lineage>
</organism>